<reference evidence="1 2" key="1">
    <citation type="submission" date="2019-08" db="EMBL/GenBank/DDBJ databases">
        <authorList>
            <person name="Alioto T."/>
            <person name="Alioto T."/>
            <person name="Gomez Garrido J."/>
        </authorList>
    </citation>
    <scope>NUCLEOTIDE SEQUENCE [LARGE SCALE GENOMIC DNA]</scope>
</reference>
<evidence type="ECO:0000313" key="2">
    <source>
        <dbReference type="Proteomes" id="UP000325440"/>
    </source>
</evidence>
<evidence type="ECO:0000313" key="1">
    <source>
        <dbReference type="EMBL" id="VVC43275.1"/>
    </source>
</evidence>
<dbReference type="Proteomes" id="UP000325440">
    <property type="component" value="Unassembled WGS sequence"/>
</dbReference>
<proteinExistence type="predicted"/>
<name>A0A5E4NEV9_9HEMI</name>
<protein>
    <submittedName>
        <fullName evidence="1">Uncharacterized protein</fullName>
    </submittedName>
</protein>
<keyword evidence="2" id="KW-1185">Reference proteome</keyword>
<dbReference type="PANTHER" id="PTHR31511:SF12">
    <property type="entry name" value="RHO TERMINATION FACTOR N-TERMINAL DOMAIN-CONTAINING PROTEIN"/>
    <property type="match status" value="1"/>
</dbReference>
<organism evidence="1 2">
    <name type="scientific">Cinara cedri</name>
    <dbReference type="NCBI Taxonomy" id="506608"/>
    <lineage>
        <taxon>Eukaryota</taxon>
        <taxon>Metazoa</taxon>
        <taxon>Ecdysozoa</taxon>
        <taxon>Arthropoda</taxon>
        <taxon>Hexapoda</taxon>
        <taxon>Insecta</taxon>
        <taxon>Pterygota</taxon>
        <taxon>Neoptera</taxon>
        <taxon>Paraneoptera</taxon>
        <taxon>Hemiptera</taxon>
        <taxon>Sternorrhyncha</taxon>
        <taxon>Aphidomorpha</taxon>
        <taxon>Aphidoidea</taxon>
        <taxon>Aphididae</taxon>
        <taxon>Lachninae</taxon>
        <taxon>Cinara</taxon>
    </lineage>
</organism>
<sequence>MCGSSYIPLPKDIKNKRAVVNPRNMDEECFKWTILAKRVTGINRDRFVGSNYTKHENKYNFSGLTHPTPLSDIKHFEKNNSNVSVNVYGLKKEEKNKKTLHTVFPIKVVDEEKTGHFGLLLINENEKSHYTYISNFSRLVGSQKNSHEHTLIFCKRCFTSFDNQKLKNKLSGQAALDQHKMICGENKPILPVMPEPGSKLNFDAYGKTQRHPIVIYADFEAIL</sequence>
<dbReference type="EMBL" id="CABPRJ010002368">
    <property type="protein sequence ID" value="VVC43275.1"/>
    <property type="molecule type" value="Genomic_DNA"/>
</dbReference>
<dbReference type="OrthoDB" id="6620350at2759"/>
<accession>A0A5E4NEV9</accession>
<dbReference type="AlphaFoldDB" id="A0A5E4NEV9"/>
<gene>
    <name evidence="1" type="ORF">CINCED_3A016361</name>
</gene>
<dbReference type="PANTHER" id="PTHR31511">
    <property type="entry name" value="PROTEIN CBG23764"/>
    <property type="match status" value="1"/>
</dbReference>